<dbReference type="GO" id="GO:0016020">
    <property type="term" value="C:membrane"/>
    <property type="evidence" value="ECO:0007669"/>
    <property type="project" value="InterPro"/>
</dbReference>
<feature type="transmembrane region" description="Helical" evidence="5">
    <location>
        <begin position="20"/>
        <end position="42"/>
    </location>
</feature>
<feature type="transmembrane region" description="Helical" evidence="5">
    <location>
        <begin position="54"/>
        <end position="74"/>
    </location>
</feature>
<dbReference type="PROSITE" id="PS50111">
    <property type="entry name" value="CHEMOTAXIS_TRANSDUC_2"/>
    <property type="match status" value="1"/>
</dbReference>
<accession>A0A6A7K595</accession>
<comment type="similarity">
    <text evidence="2">Belongs to the methyl-accepting chemotaxis (MCP) protein family.</text>
</comment>
<evidence type="ECO:0000256" key="1">
    <source>
        <dbReference type="ARBA" id="ARBA00023224"/>
    </source>
</evidence>
<dbReference type="Gene3D" id="1.10.287.950">
    <property type="entry name" value="Methyl-accepting chemotaxis protein"/>
    <property type="match status" value="1"/>
</dbReference>
<dbReference type="GO" id="GO:0007165">
    <property type="term" value="P:signal transduction"/>
    <property type="evidence" value="ECO:0007669"/>
    <property type="project" value="UniProtKB-KW"/>
</dbReference>
<dbReference type="EMBL" id="WHNX01000003">
    <property type="protein sequence ID" value="MPW24639.1"/>
    <property type="molecule type" value="Genomic_DNA"/>
</dbReference>
<dbReference type="Pfam" id="PF00015">
    <property type="entry name" value="MCPsignal"/>
    <property type="match status" value="1"/>
</dbReference>
<evidence type="ECO:0000256" key="2">
    <source>
        <dbReference type="ARBA" id="ARBA00029447"/>
    </source>
</evidence>
<comment type="caution">
    <text evidence="7">The sequence shown here is derived from an EMBL/GenBank/DDBJ whole genome shotgun (WGS) entry which is preliminary data.</text>
</comment>
<feature type="domain" description="Methyl-accepting transducer" evidence="6">
    <location>
        <begin position="153"/>
        <end position="410"/>
    </location>
</feature>
<proteinExistence type="inferred from homology"/>
<name>A0A6A7K595_9FIRM</name>
<keyword evidence="4" id="KW-0175">Coiled coil</keyword>
<evidence type="ECO:0000259" key="6">
    <source>
        <dbReference type="PROSITE" id="PS50111"/>
    </source>
</evidence>
<sequence length="450" mass="49967">MKYSNKEKLQYYTVTKSLVLRTILLCIMIFIVVGISTAVYLTNNPTNTQDSLKFLLVLYLISALTFSIIALVYFNSFMKKNVHDPIFFLKWLSGKMSKGDYTFTANENKLKKDEFGEVICSYNLVIKETKILIDKVYDSLSFLTEALQVLGTTVDQTNVASNEILKSSENIANSATEQASVTVRGVEKSHYLGEMVIETNSLINGVDEISNNILGLVDEGMYQIQDLSSKVYEADESIQSISRVVIKTNESAVDIKEASDIISSIAQQTNLLALNAAIEASRAGESGKGFAVVAEEIRELAEKSTESTKKIDNIIKELQINSNGAMDAMDLTKEVINKQVTSVETTKNKFEDIISSINKSKLAIETLKKSSLNMDLVKEDILSIMENLSEIAEDNAASTEESIAAIQEQTSAMENLSIEVEKIYLLNEDLNQAISFFKTKKKTKKKESLA</sequence>
<dbReference type="InterPro" id="IPR004089">
    <property type="entry name" value="MCPsignal_dom"/>
</dbReference>
<keyword evidence="5" id="KW-0812">Transmembrane</keyword>
<keyword evidence="5" id="KW-1133">Transmembrane helix</keyword>
<keyword evidence="8" id="KW-1185">Reference proteome</keyword>
<protein>
    <recommendedName>
        <fullName evidence="6">Methyl-accepting transducer domain-containing protein</fullName>
    </recommendedName>
</protein>
<evidence type="ECO:0000256" key="4">
    <source>
        <dbReference type="SAM" id="Coils"/>
    </source>
</evidence>
<organism evidence="7 8">
    <name type="scientific">Alkalibaculum sporogenes</name>
    <dbReference type="NCBI Taxonomy" id="2655001"/>
    <lineage>
        <taxon>Bacteria</taxon>
        <taxon>Bacillati</taxon>
        <taxon>Bacillota</taxon>
        <taxon>Clostridia</taxon>
        <taxon>Eubacteriales</taxon>
        <taxon>Eubacteriaceae</taxon>
        <taxon>Alkalibaculum</taxon>
    </lineage>
</organism>
<dbReference type="GO" id="GO:0006935">
    <property type="term" value="P:chemotaxis"/>
    <property type="evidence" value="ECO:0007669"/>
    <property type="project" value="InterPro"/>
</dbReference>
<dbReference type="AlphaFoldDB" id="A0A6A7K595"/>
<evidence type="ECO:0000256" key="3">
    <source>
        <dbReference type="PROSITE-ProRule" id="PRU00284"/>
    </source>
</evidence>
<evidence type="ECO:0000313" key="8">
    <source>
        <dbReference type="Proteomes" id="UP000440004"/>
    </source>
</evidence>
<dbReference type="PANTHER" id="PTHR32089:SF114">
    <property type="entry name" value="METHYL-ACCEPTING CHEMOTAXIS PROTEIN MCPB"/>
    <property type="match status" value="1"/>
</dbReference>
<keyword evidence="5" id="KW-0472">Membrane</keyword>
<dbReference type="SUPFAM" id="SSF58104">
    <property type="entry name" value="Methyl-accepting chemotaxis protein (MCP) signaling domain"/>
    <property type="match status" value="1"/>
</dbReference>
<evidence type="ECO:0000256" key="5">
    <source>
        <dbReference type="SAM" id="Phobius"/>
    </source>
</evidence>
<reference evidence="7 8" key="1">
    <citation type="submission" date="2019-10" db="EMBL/GenBank/DDBJ databases">
        <title>Alkalibaculum tamaniensis sp.nov., a new alkaliphilic acetogen, isolated on methoxylated aromatics from a mud volcano.</title>
        <authorList>
            <person name="Khomyakova M.A."/>
            <person name="Merkel A.Y."/>
            <person name="Bonch-Osmolovskaya E.A."/>
            <person name="Slobodkin A.I."/>
        </authorList>
    </citation>
    <scope>NUCLEOTIDE SEQUENCE [LARGE SCALE GENOMIC DNA]</scope>
    <source>
        <strain evidence="7 8">M08DMB</strain>
    </source>
</reference>
<dbReference type="InterPro" id="IPR004090">
    <property type="entry name" value="Chemotax_Me-accpt_rcpt"/>
</dbReference>
<evidence type="ECO:0000313" key="7">
    <source>
        <dbReference type="EMBL" id="MPW24639.1"/>
    </source>
</evidence>
<feature type="coiled-coil region" evidence="4">
    <location>
        <begin position="389"/>
        <end position="433"/>
    </location>
</feature>
<dbReference type="GO" id="GO:0004888">
    <property type="term" value="F:transmembrane signaling receptor activity"/>
    <property type="evidence" value="ECO:0007669"/>
    <property type="project" value="InterPro"/>
</dbReference>
<dbReference type="PRINTS" id="PR00260">
    <property type="entry name" value="CHEMTRNSDUCR"/>
</dbReference>
<dbReference type="Proteomes" id="UP000440004">
    <property type="component" value="Unassembled WGS sequence"/>
</dbReference>
<dbReference type="RefSeq" id="WP_152801320.1">
    <property type="nucleotide sequence ID" value="NZ_WHNX01000003.1"/>
</dbReference>
<gene>
    <name evidence="7" type="ORF">GC105_02375</name>
</gene>
<keyword evidence="1 3" id="KW-0807">Transducer</keyword>
<dbReference type="SMART" id="SM00283">
    <property type="entry name" value="MA"/>
    <property type="match status" value="1"/>
</dbReference>
<dbReference type="PANTHER" id="PTHR32089">
    <property type="entry name" value="METHYL-ACCEPTING CHEMOTAXIS PROTEIN MCPB"/>
    <property type="match status" value="1"/>
</dbReference>